<feature type="domain" description="DUF5916" evidence="2">
    <location>
        <begin position="256"/>
        <end position="357"/>
    </location>
</feature>
<dbReference type="Pfam" id="PF06452">
    <property type="entry name" value="CBM9_1"/>
    <property type="match status" value="1"/>
</dbReference>
<keyword evidence="4" id="KW-1185">Reference proteome</keyword>
<evidence type="ECO:0000313" key="4">
    <source>
        <dbReference type="Proteomes" id="UP001221366"/>
    </source>
</evidence>
<name>A0ABT5Y1Z3_9FLAO</name>
<comment type="caution">
    <text evidence="3">The sequence shown here is derived from an EMBL/GenBank/DDBJ whole genome shotgun (WGS) entry which is preliminary data.</text>
</comment>
<dbReference type="Proteomes" id="UP001221366">
    <property type="component" value="Unassembled WGS sequence"/>
</dbReference>
<gene>
    <name evidence="3" type="ORF">PY092_14985</name>
</gene>
<reference evidence="3 4" key="1">
    <citation type="submission" date="2023-03" db="EMBL/GenBank/DDBJ databases">
        <title>Muricauda XX sp. nov. and Muricauda XXX sp. nov., two novel species isolated from Okinawa Trough.</title>
        <authorList>
            <person name="Cao W."/>
            <person name="Deng X."/>
        </authorList>
    </citation>
    <scope>NUCLEOTIDE SEQUENCE [LARGE SCALE GENOMIC DNA]</scope>
    <source>
        <strain evidence="3 4">334s03</strain>
    </source>
</reference>
<evidence type="ECO:0000313" key="3">
    <source>
        <dbReference type="EMBL" id="MDF0717467.1"/>
    </source>
</evidence>
<protein>
    <submittedName>
        <fullName evidence="3">DUF5916 domain-containing protein</fullName>
    </submittedName>
</protein>
<dbReference type="InterPro" id="IPR010502">
    <property type="entry name" value="Carb-bd_dom_fam9"/>
</dbReference>
<dbReference type="RefSeq" id="WP_275616619.1">
    <property type="nucleotide sequence ID" value="NZ_JARFVB010000011.1"/>
</dbReference>
<dbReference type="SUPFAM" id="SSF56935">
    <property type="entry name" value="Porins"/>
    <property type="match status" value="1"/>
</dbReference>
<dbReference type="Pfam" id="PF19313">
    <property type="entry name" value="DUF5916"/>
    <property type="match status" value="1"/>
</dbReference>
<proteinExistence type="predicted"/>
<dbReference type="Gene3D" id="2.60.40.1190">
    <property type="match status" value="1"/>
</dbReference>
<dbReference type="SUPFAM" id="SSF49344">
    <property type="entry name" value="CBD9-like"/>
    <property type="match status" value="1"/>
</dbReference>
<dbReference type="InterPro" id="IPR045670">
    <property type="entry name" value="DUF5916"/>
</dbReference>
<organism evidence="3 4">
    <name type="scientific">Flagellimonas yonaguniensis</name>
    <dbReference type="NCBI Taxonomy" id="3031325"/>
    <lineage>
        <taxon>Bacteria</taxon>
        <taxon>Pseudomonadati</taxon>
        <taxon>Bacteroidota</taxon>
        <taxon>Flavobacteriia</taxon>
        <taxon>Flavobacteriales</taxon>
        <taxon>Flavobacteriaceae</taxon>
        <taxon>Flagellimonas</taxon>
    </lineage>
</organism>
<evidence type="ECO:0000259" key="2">
    <source>
        <dbReference type="Pfam" id="PF19313"/>
    </source>
</evidence>
<accession>A0ABT5Y1Z3</accession>
<sequence>MKPSKPLLKVHFLWIFALIIPGPMFAQEEKSNFPPPENPIAISATKVKGKISIDGRLSEPDWEKAEIVSDFFRVEPVQGGNIKNSTSVRILYDDRNLYFGVFCMDSLGKKGIRMQDLRRDFDNGENDVFGIQIDAQNTRQYAISFQTTPYGNQLDQQSFNDSNTDSDWNALWSVRTQRTDEGYYAEFAIPFKSIRFDKPIQGMPSEWGITFYRMARKDFEKTVFPAIPQSFSENRMTYAAKLTNLDVPPPSANIRVEPYTLYQYEELKSGEQITEKSSEPKVGGDVKWAINPNTVLDLTINTDFAQADVDRAVNNLERFNIFFPERRQFFLENSGIWAGASNVRVRPFFSRTIGLSNNFNAAPAPLDVGARYTDRDENRTLAALAVRQRGTDNGPGSTFGVARYTKNYGKENNIGAMVTHRLDDSFGDLGLQSQNNTTISIDGLIRPKPNITLTYLLSSSLDSETGNTGFAGRISATSQTNAYYIGYVSDIVSSDYIPGMGFIFQKDVVTHSPGGYAIVRPEKSTFVRRWDPGIFFDYNHDFEDFGRFQQASLYIFPIYTWFKDNSFLEISFTPTWQNINFDFAPLGLELGRGDYRYTRYLMRYNTDQSKKISGLVSYDLGKFYNGSRNTLTLGMRYAPSPHIALSANYERNNINNLGILEEDLDTDLCSVNLRLALNPRVQLSTFYQYNSFDRQGRWNVRFSWEYLPLSFIYLVFNDTQVDIFDPVQRSTQFISKITFLKQF</sequence>
<evidence type="ECO:0000259" key="1">
    <source>
        <dbReference type="Pfam" id="PF06452"/>
    </source>
</evidence>
<feature type="domain" description="Carbohydrate-binding" evidence="1">
    <location>
        <begin position="53"/>
        <end position="198"/>
    </location>
</feature>
<dbReference type="CDD" id="cd09618">
    <property type="entry name" value="CBM9_like_2"/>
    <property type="match status" value="1"/>
</dbReference>
<dbReference type="EMBL" id="JARFVB010000011">
    <property type="protein sequence ID" value="MDF0717467.1"/>
    <property type="molecule type" value="Genomic_DNA"/>
</dbReference>